<comment type="caution">
    <text evidence="2">The sequence shown here is derived from an EMBL/GenBank/DDBJ whole genome shotgun (WGS) entry which is preliminary data.</text>
</comment>
<proteinExistence type="predicted"/>
<keyword evidence="2" id="KW-0328">Glycosyltransferase</keyword>
<name>A0A645DTA9_9ZZZZ</name>
<dbReference type="PANTHER" id="PTHR12526:SF637">
    <property type="entry name" value="GLYCOSYLTRANSFERASE EPSF-RELATED"/>
    <property type="match status" value="1"/>
</dbReference>
<keyword evidence="2" id="KW-0808">Transferase</keyword>
<dbReference type="InterPro" id="IPR001296">
    <property type="entry name" value="Glyco_trans_1"/>
</dbReference>
<dbReference type="AlphaFoldDB" id="A0A645DTA9"/>
<accession>A0A645DTA9</accession>
<dbReference type="SUPFAM" id="SSF53756">
    <property type="entry name" value="UDP-Glycosyltransferase/glycogen phosphorylase"/>
    <property type="match status" value="1"/>
</dbReference>
<evidence type="ECO:0000259" key="1">
    <source>
        <dbReference type="Pfam" id="PF00534"/>
    </source>
</evidence>
<dbReference type="Gene3D" id="3.40.50.2000">
    <property type="entry name" value="Glycogen Phosphorylase B"/>
    <property type="match status" value="2"/>
</dbReference>
<sequence length="86" mass="9846">MEAMACGTPCVGFQVGGIPEMITHRENGYVARYKDAVDLAEGIVWSLQEENHTVLSTNARNKVLQYYSQEKIAQQYKEIYEYEIKP</sequence>
<evidence type="ECO:0000313" key="2">
    <source>
        <dbReference type="EMBL" id="MPM92597.1"/>
    </source>
</evidence>
<gene>
    <name evidence="2" type="primary">bshA_18</name>
    <name evidence="2" type="ORF">SDC9_139732</name>
</gene>
<dbReference type="GO" id="GO:0016757">
    <property type="term" value="F:glycosyltransferase activity"/>
    <property type="evidence" value="ECO:0007669"/>
    <property type="project" value="UniProtKB-KW"/>
</dbReference>
<dbReference type="EC" id="2.4.1.-" evidence="2"/>
<dbReference type="EMBL" id="VSSQ01039518">
    <property type="protein sequence ID" value="MPM92597.1"/>
    <property type="molecule type" value="Genomic_DNA"/>
</dbReference>
<organism evidence="2">
    <name type="scientific">bioreactor metagenome</name>
    <dbReference type="NCBI Taxonomy" id="1076179"/>
    <lineage>
        <taxon>unclassified sequences</taxon>
        <taxon>metagenomes</taxon>
        <taxon>ecological metagenomes</taxon>
    </lineage>
</organism>
<protein>
    <submittedName>
        <fullName evidence="2">N-acetyl-alpha-D-glucosaminyl L-malate synthase</fullName>
        <ecNumber evidence="2">2.4.1.-</ecNumber>
    </submittedName>
</protein>
<dbReference type="PANTHER" id="PTHR12526">
    <property type="entry name" value="GLYCOSYLTRANSFERASE"/>
    <property type="match status" value="1"/>
</dbReference>
<feature type="domain" description="Glycosyl transferase family 1" evidence="1">
    <location>
        <begin position="1"/>
        <end position="61"/>
    </location>
</feature>
<dbReference type="Pfam" id="PF00534">
    <property type="entry name" value="Glycos_transf_1"/>
    <property type="match status" value="1"/>
</dbReference>
<reference evidence="2" key="1">
    <citation type="submission" date="2019-08" db="EMBL/GenBank/DDBJ databases">
        <authorList>
            <person name="Kucharzyk K."/>
            <person name="Murdoch R.W."/>
            <person name="Higgins S."/>
            <person name="Loffler F."/>
        </authorList>
    </citation>
    <scope>NUCLEOTIDE SEQUENCE</scope>
</reference>